<proteinExistence type="predicted"/>
<protein>
    <submittedName>
        <fullName evidence="2">Uncharacterized protein</fullName>
    </submittedName>
</protein>
<feature type="region of interest" description="Disordered" evidence="1">
    <location>
        <begin position="36"/>
        <end position="73"/>
    </location>
</feature>
<evidence type="ECO:0000313" key="2">
    <source>
        <dbReference type="EMBL" id="CAA7401567.1"/>
    </source>
</evidence>
<evidence type="ECO:0000256" key="1">
    <source>
        <dbReference type="SAM" id="MobiDB-lite"/>
    </source>
</evidence>
<keyword evidence="3" id="KW-1185">Reference proteome</keyword>
<dbReference type="OrthoDB" id="776475at2759"/>
<reference evidence="2" key="1">
    <citation type="submission" date="2020-02" db="EMBL/GenBank/DDBJ databases">
        <authorList>
            <person name="Scholz U."/>
            <person name="Mascher M."/>
            <person name="Fiebig A."/>
        </authorList>
    </citation>
    <scope>NUCLEOTIDE SEQUENCE</scope>
</reference>
<dbReference type="EMBL" id="LR746272">
    <property type="protein sequence ID" value="CAA7401567.1"/>
    <property type="molecule type" value="Genomic_DNA"/>
</dbReference>
<dbReference type="AlphaFoldDB" id="A0A7I8KUV2"/>
<sequence length="178" mass="18859">MAGVASEHHRSIGAFNPAWCLRPPVSGGDLARRWADGPSSSLSLSSPASSLSWRPSASRRRRPSANAEPLSPRVGCMGQIRGYKAFSSSSAGGGSPLGMLRLVALRKVFSGRNPPPLRCSVAPTGVCLTQLDPPLPVVKRPSECGAVCIWKRRRCGEVLPLEAPHKQAAPPCVYRIAA</sequence>
<name>A0A7I8KUV2_SPIIN</name>
<dbReference type="Proteomes" id="UP000663760">
    <property type="component" value="Chromosome 9"/>
</dbReference>
<accession>A0A7I8KUV2</accession>
<gene>
    <name evidence="2" type="ORF">SI8410_09012245</name>
</gene>
<feature type="compositionally biased region" description="Low complexity" evidence="1">
    <location>
        <begin position="39"/>
        <end position="56"/>
    </location>
</feature>
<dbReference type="PANTHER" id="PTHR36323:SF1">
    <property type="entry name" value="MYOTUBULARIN-LIKE PROTEIN"/>
    <property type="match status" value="1"/>
</dbReference>
<organism evidence="2 3">
    <name type="scientific">Spirodela intermedia</name>
    <name type="common">Intermediate duckweed</name>
    <dbReference type="NCBI Taxonomy" id="51605"/>
    <lineage>
        <taxon>Eukaryota</taxon>
        <taxon>Viridiplantae</taxon>
        <taxon>Streptophyta</taxon>
        <taxon>Embryophyta</taxon>
        <taxon>Tracheophyta</taxon>
        <taxon>Spermatophyta</taxon>
        <taxon>Magnoliopsida</taxon>
        <taxon>Liliopsida</taxon>
        <taxon>Araceae</taxon>
        <taxon>Lemnoideae</taxon>
        <taxon>Spirodela</taxon>
    </lineage>
</organism>
<evidence type="ECO:0000313" key="3">
    <source>
        <dbReference type="Proteomes" id="UP000663760"/>
    </source>
</evidence>
<dbReference type="PANTHER" id="PTHR36323">
    <property type="entry name" value="MYOTUBULARIN-LIKE PROTEIN"/>
    <property type="match status" value="1"/>
</dbReference>